<evidence type="ECO:0000256" key="9">
    <source>
        <dbReference type="ARBA" id="ARBA00023237"/>
    </source>
</evidence>
<dbReference type="OrthoDB" id="7801681at2"/>
<keyword evidence="13" id="KW-1185">Reference proteome</keyword>
<evidence type="ECO:0000256" key="6">
    <source>
        <dbReference type="ARBA" id="ARBA00023065"/>
    </source>
</evidence>
<evidence type="ECO:0000256" key="2">
    <source>
        <dbReference type="ARBA" id="ARBA00022448"/>
    </source>
</evidence>
<dbReference type="EMBL" id="QRGO01000003">
    <property type="protein sequence ID" value="RDV01038.1"/>
    <property type="molecule type" value="Genomic_DNA"/>
</dbReference>
<evidence type="ECO:0000313" key="12">
    <source>
        <dbReference type="EMBL" id="RDV01038.1"/>
    </source>
</evidence>
<dbReference type="GO" id="GO:0009279">
    <property type="term" value="C:cell outer membrane"/>
    <property type="evidence" value="ECO:0007669"/>
    <property type="project" value="UniProtKB-SubCell"/>
</dbReference>
<accession>A0A371B0F6</accession>
<dbReference type="Proteomes" id="UP000263993">
    <property type="component" value="Unassembled WGS sequence"/>
</dbReference>
<feature type="region of interest" description="Disordered" evidence="11">
    <location>
        <begin position="99"/>
        <end position="118"/>
    </location>
</feature>
<evidence type="ECO:0000256" key="7">
    <source>
        <dbReference type="ARBA" id="ARBA00023114"/>
    </source>
</evidence>
<keyword evidence="5" id="KW-0732">Signal</keyword>
<evidence type="ECO:0000256" key="1">
    <source>
        <dbReference type="ARBA" id="ARBA00009521"/>
    </source>
</evidence>
<comment type="function">
    <text evidence="10">Forms passive diffusion pores that allow small molecular weight hydrophilic materials across the outer membrane.</text>
</comment>
<dbReference type="RefSeq" id="WP_147292668.1">
    <property type="nucleotide sequence ID" value="NZ_QRGO01000003.1"/>
</dbReference>
<comment type="caution">
    <text evidence="12">The sequence shown here is derived from an EMBL/GenBank/DDBJ whole genome shotgun (WGS) entry which is preliminary data.</text>
</comment>
<evidence type="ECO:0000256" key="10">
    <source>
        <dbReference type="RuleBase" id="RU364005"/>
    </source>
</evidence>
<sequence length="448" mass="46649">PVQYVKICSLYGAGFYYMPGTDTCIKVGGFVRAEVNFNAGGSFAPNMGASTGNHSSATYNENTWRTRAGITADARSQTAYGTLRGYAYLAATSDNSRGGGYSGPNAIPSSTTGYSSTSNSGGADAYDRLYSPAAFIQFAGFTAGRTGSFFDFDNMTYSNQSNIWGSTQGGNGIEVFAYTAQLGNGLSASISVENNNGRRVGITSTGANVVASAAGVTVANTVYGGQGAPDIVGNLRIDQAWGSAQIMGAAHQLTFAGTSAQTFPNPGAKWGYAFGAGVKINLPMLGKGDSIIAQFTYGQGAMDYVGSGLSTGSNNVQQATVVTNAQAWDATVSATGVEMTKGWSITGGLEHNWVPGWKTSLYGAYGKLDYSTAANTVLNAGVAGQSFDWSLWQVGSRTTWTPVTNLDLSVEVMYQGISSDFAAPAAGTTAGSNSWWSGMFRAQRNFYP</sequence>
<dbReference type="GO" id="GO:0015288">
    <property type="term" value="F:porin activity"/>
    <property type="evidence" value="ECO:0007669"/>
    <property type="project" value="UniProtKB-KW"/>
</dbReference>
<evidence type="ECO:0000256" key="8">
    <source>
        <dbReference type="ARBA" id="ARBA00023136"/>
    </source>
</evidence>
<evidence type="ECO:0000256" key="5">
    <source>
        <dbReference type="ARBA" id="ARBA00022729"/>
    </source>
</evidence>
<comment type="similarity">
    <text evidence="1 10">Belongs to the alphaproteobacteria porin family.</text>
</comment>
<gene>
    <name evidence="12" type="ORF">DXH78_17470</name>
</gene>
<evidence type="ECO:0000256" key="4">
    <source>
        <dbReference type="ARBA" id="ARBA00022692"/>
    </source>
</evidence>
<comment type="domain">
    <text evidence="10">Consists of 16-stranded beta-barrel sheets, with large surface-exposed loops, that form a transmembrane pore at the center of each barrel. The pore is partially ocluded by a peptide loop that folds into the pore lumen.</text>
</comment>
<dbReference type="GO" id="GO:0006811">
    <property type="term" value="P:monoatomic ion transport"/>
    <property type="evidence" value="ECO:0007669"/>
    <property type="project" value="UniProtKB-KW"/>
</dbReference>
<keyword evidence="9 10" id="KW-0998">Cell outer membrane</keyword>
<keyword evidence="7 10" id="KW-0626">Porin</keyword>
<proteinExistence type="inferred from homology"/>
<evidence type="ECO:0000256" key="11">
    <source>
        <dbReference type="SAM" id="MobiDB-lite"/>
    </source>
</evidence>
<feature type="non-terminal residue" evidence="12">
    <location>
        <position position="1"/>
    </location>
</feature>
<evidence type="ECO:0000313" key="13">
    <source>
        <dbReference type="Proteomes" id="UP000263993"/>
    </source>
</evidence>
<dbReference type="AlphaFoldDB" id="A0A371B0F6"/>
<keyword evidence="2 10" id="KW-0813">Transport</keyword>
<evidence type="ECO:0000256" key="3">
    <source>
        <dbReference type="ARBA" id="ARBA00022452"/>
    </source>
</evidence>
<protein>
    <recommendedName>
        <fullName evidence="10">Porin</fullName>
    </recommendedName>
</protein>
<keyword evidence="4 10" id="KW-0812">Transmembrane</keyword>
<keyword evidence="8 10" id="KW-0472">Membrane</keyword>
<comment type="subcellular location">
    <subcellularLocation>
        <location evidence="10">Cell outer membrane</location>
        <topology evidence="10">Multi-pass membrane protein</topology>
    </subcellularLocation>
</comment>
<dbReference type="InterPro" id="IPR003684">
    <property type="entry name" value="Porin_alphabac"/>
</dbReference>
<dbReference type="GO" id="GO:0046930">
    <property type="term" value="C:pore complex"/>
    <property type="evidence" value="ECO:0007669"/>
    <property type="project" value="UniProtKB-KW"/>
</dbReference>
<feature type="compositionally biased region" description="Low complexity" evidence="11">
    <location>
        <begin position="109"/>
        <end position="118"/>
    </location>
</feature>
<organism evidence="12 13">
    <name type="scientific">Undibacter mobilis</name>
    <dbReference type="NCBI Taxonomy" id="2292256"/>
    <lineage>
        <taxon>Bacteria</taxon>
        <taxon>Pseudomonadati</taxon>
        <taxon>Pseudomonadota</taxon>
        <taxon>Alphaproteobacteria</taxon>
        <taxon>Hyphomicrobiales</taxon>
        <taxon>Nitrobacteraceae</taxon>
        <taxon>Undibacter</taxon>
    </lineage>
</organism>
<keyword evidence="3 10" id="KW-1134">Transmembrane beta strand</keyword>
<keyword evidence="6 10" id="KW-0406">Ion transport</keyword>
<reference evidence="13" key="1">
    <citation type="submission" date="2018-08" db="EMBL/GenBank/DDBJ databases">
        <authorList>
            <person name="Kim S.-J."/>
            <person name="Jung G.-Y."/>
        </authorList>
    </citation>
    <scope>NUCLEOTIDE SEQUENCE [LARGE SCALE GENOMIC DNA]</scope>
    <source>
        <strain evidence="13">GY_H</strain>
    </source>
</reference>
<name>A0A371B0F6_9BRAD</name>
<dbReference type="Pfam" id="PF02530">
    <property type="entry name" value="Porin_2"/>
    <property type="match status" value="1"/>
</dbReference>